<evidence type="ECO:0000256" key="10">
    <source>
        <dbReference type="PROSITE-ProRule" id="PRU00042"/>
    </source>
</evidence>
<dbReference type="SUPFAM" id="SSF54695">
    <property type="entry name" value="POZ domain"/>
    <property type="match status" value="1"/>
</dbReference>
<evidence type="ECO:0000256" key="3">
    <source>
        <dbReference type="ARBA" id="ARBA00022737"/>
    </source>
</evidence>
<keyword evidence="7" id="KW-0238">DNA-binding</keyword>
<dbReference type="InterPro" id="IPR013087">
    <property type="entry name" value="Znf_C2H2_type"/>
</dbReference>
<evidence type="ECO:0000256" key="11">
    <source>
        <dbReference type="SAM" id="MobiDB-lite"/>
    </source>
</evidence>
<feature type="region of interest" description="Disordered" evidence="11">
    <location>
        <begin position="382"/>
        <end position="406"/>
    </location>
</feature>
<name>A0AAE0VLA9_9BIVA</name>
<feature type="domain" description="C2H2-type" evidence="13">
    <location>
        <begin position="313"/>
        <end position="340"/>
    </location>
</feature>
<feature type="compositionally biased region" description="Basic and acidic residues" evidence="11">
    <location>
        <begin position="208"/>
        <end position="220"/>
    </location>
</feature>
<sequence>MVSVWNYLSCNFEINQLLCSTRRHPSAEMEKVYVNPDHSSQLLVQMSELWRKDKFCDAVLVLRNARFKLHKLVLMAACPGIQATHALAEEKSHFQISLPDDYDMTSVVNVLDYLYDGAVRLRCDNVHKVKKLAKYLQLHSLVNYCMDFTSIHENQDVNVNEKNALLIKRIKQEPGTDMESIGNSKEKMANEHISSSSDIMDSSEDINVSERAEASSEHADSQTSKAGPGSVDIEDEMEMHQFQTIGQETKTSLNFNDGMKMFVHVVGSPSTKHFFIIHDLKGPFPCDNCGLTFKEIEEFKTHVQDHDWSVAMLFCNFCGEGFNNRSARNKHVNIHHAVKGKTCNQCGRQFKDSYCLSRHRGSRQCKLNIVQSTCKAQNCMSSENSANNNRLRSGKSDGSAITVGSSQEEGTISSKNILKSSCVIEQSGVPSSKATRIDVNEAGEWTLRNSSGNLDCSGQTTFPCSMSSFGQVSDAESCTNFPSKGHIGMNTQFTSSIVSHSEEEPIAIGQTVFPVAVTDATNNGSTTTSQKGSSEDTERMGQYVKDAIGSGVTFIESSHPDFALVAQVNFPSSMTDQVDAECGSGLKFYSHYNFPVDNQVEPSSVSSTYNDKSISGSAEKLKGGLNVIEQVSSMVKTYDVVEGICKDRAVSKQKFSINEATNFALGSVQVESGWNFASIHLPSQTHYQKQEALRIFKEVMPKCFDPKQKRNIYTCQFCSKEFTTASCRSKHVNLHHVGKGKTCHICGHQFKDNFSLNRHTGTRRCKLNKFRGRIFKKSVNTTEDNS</sequence>
<dbReference type="AlphaFoldDB" id="A0AAE0VLA9"/>
<dbReference type="GO" id="GO:0000978">
    <property type="term" value="F:RNA polymerase II cis-regulatory region sequence-specific DNA binding"/>
    <property type="evidence" value="ECO:0007669"/>
    <property type="project" value="TreeGrafter"/>
</dbReference>
<evidence type="ECO:0000256" key="7">
    <source>
        <dbReference type="ARBA" id="ARBA00023125"/>
    </source>
</evidence>
<dbReference type="Proteomes" id="UP001195483">
    <property type="component" value="Unassembled WGS sequence"/>
</dbReference>
<feature type="region of interest" description="Disordered" evidence="11">
    <location>
        <begin position="519"/>
        <end position="538"/>
    </location>
</feature>
<evidence type="ECO:0000259" key="12">
    <source>
        <dbReference type="PROSITE" id="PS50097"/>
    </source>
</evidence>
<keyword evidence="3" id="KW-0677">Repeat</keyword>
<dbReference type="GO" id="GO:0000981">
    <property type="term" value="F:DNA-binding transcription factor activity, RNA polymerase II-specific"/>
    <property type="evidence" value="ECO:0007669"/>
    <property type="project" value="TreeGrafter"/>
</dbReference>
<keyword evidence="5" id="KW-0862">Zinc</keyword>
<evidence type="ECO:0000259" key="13">
    <source>
        <dbReference type="PROSITE" id="PS50157"/>
    </source>
</evidence>
<evidence type="ECO:0000313" key="15">
    <source>
        <dbReference type="Proteomes" id="UP001195483"/>
    </source>
</evidence>
<protein>
    <submittedName>
        <fullName evidence="14">Uncharacterized protein</fullName>
    </submittedName>
</protein>
<dbReference type="PROSITE" id="PS50097">
    <property type="entry name" value="BTB"/>
    <property type="match status" value="1"/>
</dbReference>
<keyword evidence="6" id="KW-0805">Transcription regulation</keyword>
<reference evidence="14" key="2">
    <citation type="journal article" date="2021" name="Genome Biol. Evol.">
        <title>Developing a high-quality reference genome for a parasitic bivalve with doubly uniparental inheritance (Bivalvia: Unionida).</title>
        <authorList>
            <person name="Smith C.H."/>
        </authorList>
    </citation>
    <scope>NUCLEOTIDE SEQUENCE</scope>
    <source>
        <strain evidence="14">CHS0354</strain>
        <tissue evidence="14">Mantle</tissue>
    </source>
</reference>
<feature type="domain" description="C2H2-type" evidence="13">
    <location>
        <begin position="713"/>
        <end position="741"/>
    </location>
</feature>
<dbReference type="PANTHER" id="PTHR46105:SF5">
    <property type="entry name" value="ZINC FINGER AND BTB DOMAIN-CONTAINING PROTEIN 44 ISOFORM X1"/>
    <property type="match status" value="1"/>
</dbReference>
<keyword evidence="8" id="KW-0804">Transcription</keyword>
<proteinExistence type="predicted"/>
<reference evidence="14" key="1">
    <citation type="journal article" date="2021" name="Genome Biol. Evol.">
        <title>A High-Quality Reference Genome for a Parasitic Bivalve with Doubly Uniparental Inheritance (Bivalvia: Unionida).</title>
        <authorList>
            <person name="Smith C.H."/>
        </authorList>
    </citation>
    <scope>NUCLEOTIDE SEQUENCE</scope>
    <source>
        <strain evidence="14">CHS0354</strain>
    </source>
</reference>
<accession>A0AAE0VLA9</accession>
<keyword evidence="9" id="KW-0539">Nucleus</keyword>
<keyword evidence="4 10" id="KW-0863">Zinc-finger</keyword>
<dbReference type="GO" id="GO:0008270">
    <property type="term" value="F:zinc ion binding"/>
    <property type="evidence" value="ECO:0007669"/>
    <property type="project" value="UniProtKB-KW"/>
</dbReference>
<dbReference type="Gene3D" id="3.30.160.60">
    <property type="entry name" value="Classic Zinc Finger"/>
    <property type="match status" value="2"/>
</dbReference>
<organism evidence="14 15">
    <name type="scientific">Potamilus streckersoni</name>
    <dbReference type="NCBI Taxonomy" id="2493646"/>
    <lineage>
        <taxon>Eukaryota</taxon>
        <taxon>Metazoa</taxon>
        <taxon>Spiralia</taxon>
        <taxon>Lophotrochozoa</taxon>
        <taxon>Mollusca</taxon>
        <taxon>Bivalvia</taxon>
        <taxon>Autobranchia</taxon>
        <taxon>Heteroconchia</taxon>
        <taxon>Palaeoheterodonta</taxon>
        <taxon>Unionida</taxon>
        <taxon>Unionoidea</taxon>
        <taxon>Unionidae</taxon>
        <taxon>Ambleminae</taxon>
        <taxon>Lampsilini</taxon>
        <taxon>Potamilus</taxon>
    </lineage>
</organism>
<feature type="domain" description="BTB" evidence="12">
    <location>
        <begin position="56"/>
        <end position="123"/>
    </location>
</feature>
<reference evidence="14" key="3">
    <citation type="submission" date="2023-05" db="EMBL/GenBank/DDBJ databases">
        <authorList>
            <person name="Smith C.H."/>
        </authorList>
    </citation>
    <scope>NUCLEOTIDE SEQUENCE</scope>
    <source>
        <strain evidence="14">CHS0354</strain>
        <tissue evidence="14">Mantle</tissue>
    </source>
</reference>
<dbReference type="Gene3D" id="3.30.710.10">
    <property type="entry name" value="Potassium Channel Kv1.1, Chain A"/>
    <property type="match status" value="1"/>
</dbReference>
<comment type="subcellular location">
    <subcellularLocation>
        <location evidence="1">Nucleus</location>
    </subcellularLocation>
</comment>
<dbReference type="SMART" id="SM00355">
    <property type="entry name" value="ZnF_C2H2"/>
    <property type="match status" value="5"/>
</dbReference>
<dbReference type="EMBL" id="JAEAOA010000548">
    <property type="protein sequence ID" value="KAK3580890.1"/>
    <property type="molecule type" value="Genomic_DNA"/>
</dbReference>
<feature type="compositionally biased region" description="Polar residues" evidence="11">
    <location>
        <begin position="519"/>
        <end position="532"/>
    </location>
</feature>
<feature type="domain" description="C2H2-type" evidence="13">
    <location>
        <begin position="284"/>
        <end position="306"/>
    </location>
</feature>
<evidence type="ECO:0000256" key="2">
    <source>
        <dbReference type="ARBA" id="ARBA00022723"/>
    </source>
</evidence>
<feature type="compositionally biased region" description="Polar residues" evidence="11">
    <location>
        <begin position="382"/>
        <end position="391"/>
    </location>
</feature>
<dbReference type="PROSITE" id="PS50157">
    <property type="entry name" value="ZINC_FINGER_C2H2_2"/>
    <property type="match status" value="3"/>
</dbReference>
<dbReference type="Pfam" id="PF00651">
    <property type="entry name" value="BTB"/>
    <property type="match status" value="1"/>
</dbReference>
<evidence type="ECO:0000313" key="14">
    <source>
        <dbReference type="EMBL" id="KAK3580890.1"/>
    </source>
</evidence>
<evidence type="ECO:0000256" key="1">
    <source>
        <dbReference type="ARBA" id="ARBA00004123"/>
    </source>
</evidence>
<evidence type="ECO:0000256" key="4">
    <source>
        <dbReference type="ARBA" id="ARBA00022771"/>
    </source>
</evidence>
<comment type="caution">
    <text evidence="14">The sequence shown here is derived from an EMBL/GenBank/DDBJ whole genome shotgun (WGS) entry which is preliminary data.</text>
</comment>
<dbReference type="InterPro" id="IPR036236">
    <property type="entry name" value="Znf_C2H2_sf"/>
</dbReference>
<feature type="region of interest" description="Disordered" evidence="11">
    <location>
        <begin position="176"/>
        <end position="231"/>
    </location>
</feature>
<evidence type="ECO:0000256" key="8">
    <source>
        <dbReference type="ARBA" id="ARBA00023163"/>
    </source>
</evidence>
<dbReference type="PANTHER" id="PTHR46105">
    <property type="entry name" value="AGAP004733-PA"/>
    <property type="match status" value="1"/>
</dbReference>
<gene>
    <name evidence="14" type="ORF">CHS0354_008174</name>
</gene>
<evidence type="ECO:0000256" key="5">
    <source>
        <dbReference type="ARBA" id="ARBA00022833"/>
    </source>
</evidence>
<dbReference type="InterPro" id="IPR000210">
    <property type="entry name" value="BTB/POZ_dom"/>
</dbReference>
<keyword evidence="15" id="KW-1185">Reference proteome</keyword>
<dbReference type="GO" id="GO:0005634">
    <property type="term" value="C:nucleus"/>
    <property type="evidence" value="ECO:0007669"/>
    <property type="project" value="UniProtKB-SubCell"/>
</dbReference>
<evidence type="ECO:0000256" key="6">
    <source>
        <dbReference type="ARBA" id="ARBA00023015"/>
    </source>
</evidence>
<evidence type="ECO:0000256" key="9">
    <source>
        <dbReference type="ARBA" id="ARBA00023242"/>
    </source>
</evidence>
<keyword evidence="2" id="KW-0479">Metal-binding</keyword>
<dbReference type="SUPFAM" id="SSF57667">
    <property type="entry name" value="beta-beta-alpha zinc fingers"/>
    <property type="match status" value="3"/>
</dbReference>
<dbReference type="PROSITE" id="PS00028">
    <property type="entry name" value="ZINC_FINGER_C2H2_1"/>
    <property type="match status" value="2"/>
</dbReference>
<dbReference type="InterPro" id="IPR050457">
    <property type="entry name" value="ZnFinger_BTB_dom_contain"/>
</dbReference>
<dbReference type="InterPro" id="IPR011333">
    <property type="entry name" value="SKP1/BTB/POZ_sf"/>
</dbReference>
<dbReference type="SMART" id="SM00225">
    <property type="entry name" value="BTB"/>
    <property type="match status" value="1"/>
</dbReference>